<dbReference type="RefSeq" id="WP_093107716.1">
    <property type="nucleotide sequence ID" value="NZ_FNOS01000005.1"/>
</dbReference>
<dbReference type="Gene3D" id="2.40.100.10">
    <property type="entry name" value="Cyclophilin-like"/>
    <property type="match status" value="1"/>
</dbReference>
<dbReference type="SUPFAM" id="SSF160467">
    <property type="entry name" value="PH0987 N-terminal domain-like"/>
    <property type="match status" value="1"/>
</dbReference>
<evidence type="ECO:0000256" key="2">
    <source>
        <dbReference type="ARBA" id="ARBA00022801"/>
    </source>
</evidence>
<dbReference type="Gene3D" id="3.30.1360.40">
    <property type="match status" value="1"/>
</dbReference>
<dbReference type="InterPro" id="IPR003833">
    <property type="entry name" value="CT_C_D"/>
</dbReference>
<keyword evidence="2" id="KW-0378">Hydrolase</keyword>
<dbReference type="Proteomes" id="UP000198647">
    <property type="component" value="Unassembled WGS sequence"/>
</dbReference>
<organism evidence="5 6">
    <name type="scientific">Salimicrobium album</name>
    <dbReference type="NCBI Taxonomy" id="50717"/>
    <lineage>
        <taxon>Bacteria</taxon>
        <taxon>Bacillati</taxon>
        <taxon>Bacillota</taxon>
        <taxon>Bacilli</taxon>
        <taxon>Bacillales</taxon>
        <taxon>Bacillaceae</taxon>
        <taxon>Salimicrobium</taxon>
    </lineage>
</organism>
<evidence type="ECO:0000313" key="5">
    <source>
        <dbReference type="EMBL" id="SDY13210.1"/>
    </source>
</evidence>
<dbReference type="InterPro" id="IPR010016">
    <property type="entry name" value="PxpB"/>
</dbReference>
<dbReference type="InterPro" id="IPR029000">
    <property type="entry name" value="Cyclophilin-like_dom_sf"/>
</dbReference>
<feature type="domain" description="Carboxyltransferase" evidence="4">
    <location>
        <begin position="3"/>
        <end position="210"/>
    </location>
</feature>
<keyword evidence="3" id="KW-0067">ATP-binding</keyword>
<keyword evidence="6" id="KW-1185">Reference proteome</keyword>
<evidence type="ECO:0000256" key="3">
    <source>
        <dbReference type="ARBA" id="ARBA00022840"/>
    </source>
</evidence>
<sequence length="233" mass="25920">MKHTIEPLGDQSLFITLGDEIDPDTHESVQAVAARLEKDEWSWLSEIVPSYTGLAVYYDALAFYPEYSSPYEQVAEMLKKVVDTTEPREKSEHRTVEIPVCYGGEFGPDLSIVAGENGLTEEEVIKLHSENEYLVYMLGFAPGFPFLGGMDERIATSRKDSPRTSLPAGSVGIAGSQTGVYPVVSPGGWQLIGRTPFKLFNPDRESPSYVQPGDRVKFYPVSPEEYNRLEGEE</sequence>
<comment type="caution">
    <text evidence="5">The sequence shown here is derived from an EMBL/GenBank/DDBJ whole genome shotgun (WGS) entry which is preliminary data.</text>
</comment>
<dbReference type="SMART" id="SM00796">
    <property type="entry name" value="AHS1"/>
    <property type="match status" value="1"/>
</dbReference>
<dbReference type="PANTHER" id="PTHR34698:SF2">
    <property type="entry name" value="5-OXOPROLINASE SUBUNIT B"/>
    <property type="match status" value="1"/>
</dbReference>
<keyword evidence="1" id="KW-0547">Nucleotide-binding</keyword>
<proteinExistence type="predicted"/>
<protein>
    <submittedName>
        <fullName evidence="5">Inhibitor of KinA</fullName>
    </submittedName>
</protein>
<evidence type="ECO:0000313" key="6">
    <source>
        <dbReference type="Proteomes" id="UP000198647"/>
    </source>
</evidence>
<evidence type="ECO:0000256" key="1">
    <source>
        <dbReference type="ARBA" id="ARBA00022741"/>
    </source>
</evidence>
<gene>
    <name evidence="5" type="ORF">SAMN04488081_2157</name>
</gene>
<dbReference type="EMBL" id="FNOS01000005">
    <property type="protein sequence ID" value="SDY13210.1"/>
    <property type="molecule type" value="Genomic_DNA"/>
</dbReference>
<dbReference type="SUPFAM" id="SSF50891">
    <property type="entry name" value="Cyclophilin-like"/>
    <property type="match status" value="1"/>
</dbReference>
<name>A0A1H3HD06_9BACI</name>
<reference evidence="5 6" key="1">
    <citation type="submission" date="2016-10" db="EMBL/GenBank/DDBJ databases">
        <authorList>
            <person name="Varghese N."/>
            <person name="Submissions S."/>
        </authorList>
    </citation>
    <scope>NUCLEOTIDE SEQUENCE [LARGE SCALE GENOMIC DNA]</scope>
    <source>
        <strain evidence="5 6">DSM 20748</strain>
    </source>
</reference>
<dbReference type="PANTHER" id="PTHR34698">
    <property type="entry name" value="5-OXOPROLINASE SUBUNIT B"/>
    <property type="match status" value="1"/>
</dbReference>
<dbReference type="NCBIfam" id="TIGR00370">
    <property type="entry name" value="5-oxoprolinase subunit PxpB"/>
    <property type="match status" value="1"/>
</dbReference>
<dbReference type="Pfam" id="PF02682">
    <property type="entry name" value="CT_C_D"/>
    <property type="match status" value="1"/>
</dbReference>
<evidence type="ECO:0000259" key="4">
    <source>
        <dbReference type="SMART" id="SM00796"/>
    </source>
</evidence>
<accession>A0A1H3HD06</accession>